<evidence type="ECO:0000313" key="3">
    <source>
        <dbReference type="Proteomes" id="UP001379533"/>
    </source>
</evidence>
<keyword evidence="1" id="KW-0175">Coiled coil</keyword>
<organism evidence="2 3">
    <name type="scientific">Pendulispora brunnea</name>
    <dbReference type="NCBI Taxonomy" id="2905690"/>
    <lineage>
        <taxon>Bacteria</taxon>
        <taxon>Pseudomonadati</taxon>
        <taxon>Myxococcota</taxon>
        <taxon>Myxococcia</taxon>
        <taxon>Myxococcales</taxon>
        <taxon>Sorangiineae</taxon>
        <taxon>Pendulisporaceae</taxon>
        <taxon>Pendulispora</taxon>
    </lineage>
</organism>
<accession>A0ABZ2K6I4</accession>
<evidence type="ECO:0000313" key="2">
    <source>
        <dbReference type="EMBL" id="WXA94302.1"/>
    </source>
</evidence>
<evidence type="ECO:0000256" key="1">
    <source>
        <dbReference type="SAM" id="Coils"/>
    </source>
</evidence>
<gene>
    <name evidence="2" type="ORF">LZC95_48640</name>
</gene>
<dbReference type="Proteomes" id="UP001379533">
    <property type="component" value="Chromosome"/>
</dbReference>
<keyword evidence="3" id="KW-1185">Reference proteome</keyword>
<sequence>MESHDAYRGDIHAALAEIDALTRQVDALTRQNERLVSRWWRTMVVASPAIALAGWLTSACIAELRRPIFGHTRSSAHTVRQAAQLFRVSTNSTACPSIFDLQRERQLEPSSRVADEWNNPFLIECADDETVVRSAGPDRIWNTADDIRVPAFK</sequence>
<name>A0ABZ2K6I4_9BACT</name>
<proteinExistence type="predicted"/>
<dbReference type="EMBL" id="CP089982">
    <property type="protein sequence ID" value="WXA94302.1"/>
    <property type="molecule type" value="Genomic_DNA"/>
</dbReference>
<feature type="coiled-coil region" evidence="1">
    <location>
        <begin position="11"/>
        <end position="38"/>
    </location>
</feature>
<reference evidence="2 3" key="1">
    <citation type="submission" date="2021-12" db="EMBL/GenBank/DDBJ databases">
        <title>Discovery of the Pendulisporaceae a myxobacterial family with distinct sporulation behavior and unique specialized metabolism.</title>
        <authorList>
            <person name="Garcia R."/>
            <person name="Popoff A."/>
            <person name="Bader C.D."/>
            <person name="Loehr J."/>
            <person name="Walesch S."/>
            <person name="Walt C."/>
            <person name="Boldt J."/>
            <person name="Bunk B."/>
            <person name="Haeckl F.J.F.P.J."/>
            <person name="Gunesch A.P."/>
            <person name="Birkelbach J."/>
            <person name="Nuebel U."/>
            <person name="Pietschmann T."/>
            <person name="Bach T."/>
            <person name="Mueller R."/>
        </authorList>
    </citation>
    <scope>NUCLEOTIDE SEQUENCE [LARGE SCALE GENOMIC DNA]</scope>
    <source>
        <strain evidence="2 3">MSr12523</strain>
    </source>
</reference>
<dbReference type="RefSeq" id="WP_394844903.1">
    <property type="nucleotide sequence ID" value="NZ_CP089982.1"/>
</dbReference>
<protein>
    <submittedName>
        <fullName evidence="2">Uncharacterized protein</fullName>
    </submittedName>
</protein>